<name>A0AAV5KDC5_9ROSI</name>
<reference evidence="4 5" key="1">
    <citation type="journal article" date="2021" name="Commun. Biol.">
        <title>The genome of Shorea leprosula (Dipterocarpaceae) highlights the ecological relevance of drought in aseasonal tropical rainforests.</title>
        <authorList>
            <person name="Ng K.K.S."/>
            <person name="Kobayashi M.J."/>
            <person name="Fawcett J.A."/>
            <person name="Hatakeyama M."/>
            <person name="Paape T."/>
            <person name="Ng C.H."/>
            <person name="Ang C.C."/>
            <person name="Tnah L.H."/>
            <person name="Lee C.T."/>
            <person name="Nishiyama T."/>
            <person name="Sese J."/>
            <person name="O'Brien M.J."/>
            <person name="Copetti D."/>
            <person name="Mohd Noor M.I."/>
            <person name="Ong R.C."/>
            <person name="Putra M."/>
            <person name="Sireger I.Z."/>
            <person name="Indrioko S."/>
            <person name="Kosugi Y."/>
            <person name="Izuno A."/>
            <person name="Isagi Y."/>
            <person name="Lee S.L."/>
            <person name="Shimizu K.K."/>
        </authorList>
    </citation>
    <scope>NUCLEOTIDE SEQUENCE [LARGE SCALE GENOMIC DNA]</scope>
    <source>
        <strain evidence="4">214</strain>
    </source>
</reference>
<feature type="compositionally biased region" description="Basic and acidic residues" evidence="2">
    <location>
        <begin position="204"/>
        <end position="217"/>
    </location>
</feature>
<feature type="region of interest" description="Disordered" evidence="2">
    <location>
        <begin position="404"/>
        <end position="435"/>
    </location>
</feature>
<dbReference type="PROSITE" id="PS50102">
    <property type="entry name" value="RRM"/>
    <property type="match status" value="1"/>
</dbReference>
<evidence type="ECO:0000313" key="5">
    <source>
        <dbReference type="Proteomes" id="UP001054252"/>
    </source>
</evidence>
<dbReference type="PANTHER" id="PTHR33116:SF78">
    <property type="entry name" value="OS12G0587133 PROTEIN"/>
    <property type="match status" value="1"/>
</dbReference>
<dbReference type="SUPFAM" id="SSF54928">
    <property type="entry name" value="RNA-binding domain, RBD"/>
    <property type="match status" value="1"/>
</dbReference>
<feature type="region of interest" description="Disordered" evidence="2">
    <location>
        <begin position="592"/>
        <end position="613"/>
    </location>
</feature>
<protein>
    <recommendedName>
        <fullName evidence="3">RRM domain-containing protein</fullName>
    </recommendedName>
</protein>
<evidence type="ECO:0000313" key="4">
    <source>
        <dbReference type="EMBL" id="GKV22581.1"/>
    </source>
</evidence>
<dbReference type="InterPro" id="IPR035979">
    <property type="entry name" value="RBD_domain_sf"/>
</dbReference>
<proteinExistence type="predicted"/>
<feature type="compositionally biased region" description="Basic and acidic residues" evidence="2">
    <location>
        <begin position="537"/>
        <end position="547"/>
    </location>
</feature>
<keyword evidence="1" id="KW-0694">RNA-binding</keyword>
<dbReference type="SUPFAM" id="SSF56672">
    <property type="entry name" value="DNA/RNA polymerases"/>
    <property type="match status" value="1"/>
</dbReference>
<evidence type="ECO:0000256" key="1">
    <source>
        <dbReference type="PROSITE-ProRule" id="PRU00176"/>
    </source>
</evidence>
<feature type="region of interest" description="Disordered" evidence="2">
    <location>
        <begin position="182"/>
        <end position="239"/>
    </location>
</feature>
<feature type="region of interest" description="Disordered" evidence="2">
    <location>
        <begin position="1"/>
        <end position="58"/>
    </location>
</feature>
<accession>A0AAV5KDC5</accession>
<dbReference type="Proteomes" id="UP001054252">
    <property type="component" value="Unassembled WGS sequence"/>
</dbReference>
<dbReference type="Gene3D" id="3.60.10.10">
    <property type="entry name" value="Endonuclease/exonuclease/phosphatase"/>
    <property type="match status" value="1"/>
</dbReference>
<evidence type="ECO:0000256" key="2">
    <source>
        <dbReference type="SAM" id="MobiDB-lite"/>
    </source>
</evidence>
<sequence length="1755" mass="206026">MRERGRERVRRDRGGHWSRDRQTAQNWERGRLRRSSYQRNREPADWGNSKDDHYQGRKMQRDGPYNWGLYKQATSFFFTNIPDDWSYEEMWSTFLKFGRVYDIYSPKRRSRNGSRFGFVRFLGVTDEKELERKLDQIRVRDRKLWVNMPRYDSEKKEVGVRRKGSGMMAVTQNRSYAEVVKGTQEKEMAGDQSIQSMVIRNRSRSNDRETKKQAGQDKHRRLRGRSRHNHRQTANRKMWKERGRGETWAGMEFNIKPEEYAWLEGSYVGIVHSVEMEEVKDLVEMAADWLKQWFEEVKPWSSQMTANERFAWIRCQGAPINVWGSEFFSTMGSTWGKFICLDDSTSKKERFDIARFLISTSIMETIKITREVKINGSIFKLKFIEEEFTNCFFSLKHDFMPSFNSDSEDNETWPTGTESEMQEEEDERREEEVQAGCSIDEDDDVIGRRREEERRNVAQTSKKVDKRSGYRANGAGLIFGKKRNKIRRKYPQNEAQYTVGGKAQLARRKPKGNGVHKRGRGLKKTLKETSTSSQNRDISRTRESAEEKGEEEEDAFWKGHERSRIEEWIGNQLEEINSKNGRRKIRRCSSVYSQPKNSEVMAGKKKGRKKKNMQQMEERSVPIFLPNHDGKVAGDSVGDSEIHNCNRALKKQWQNQLAKDIWDLATQLGAVAENDNEVIQRIEEMEARDQSAKRIMANREVEVVQETKMDTVDRKFCRSLWGSEDMDWVAKSSNGMSGGDFNAVRRVEERAGCKVVSNEMREFEAFIHNTDLFDLPLIGRKLTWYNSNGLQMSRIDRFLFSEEWMSKWSEMKQWGLKRSVSDHCPIVIRNEQIDWGPKPFRFFDAWLDQPGCKEVITSAWCDNEVEGWNGFKIKEKLKRTKKALKEWSGKTNREMDERIKKAERMIASVDEKGEQYQLTDNDIELRRNGFIELWKNLKIKERMSQQKARKLWLKEGDANTKFFHRSIKGRWSRNEINSIRINGEQHTGVEVIKREIAKYFQELFTEEKWRRPKLDGICFRQITKTDNEFLMATFSEQEIKEAIWNCDPSKSPGPDGFNFRFIMTMWDVIKTDIFNLVREFQQHVIYKIMAKLLANRLRKVLPKVIGEQQMAFIEGRQLVEGAMIANEIIDEVKRKKKKGFLFKVDFEKAYDKVCWEFIEYMMMRMGFCATWRNWIQECLKSSSVSILINGSPTNQFPVNKGIRQGDPLSPFLFLIVAEGLNGLVASAVEKEKYKGVVIGRGDVMVTHLQFADDTIFFGEATEDNIWVIKCIMRTFELTSGKLPFRYLGIPIGGNHRRRAMWQPMVESVRRKLVSWRGRYLSMGGRITLINSVLSSLPVFLMSIYVIPKEEGGLGVRDLRKFNLALMGKWWGRLAENGEGLWKKIIIEKYGKGGGHWQDWLDENKGVGSSWWRDVSGVNTVEGGSNGWLKEGFRVKVGEGNTVSFWWDKWRGEESLANRFPRLYLLSIEKTKMFSEMGSRTNGLWEWKLNWRRNLFEWEEEEAMELHNMIQSVQTSQGSMDSWEWTHSKDGQYSTKSAYAMLTKEEREASETTTFTRIWNSILPSKISAFNWQLLLDRIPTKMNLLSRGIIKDIQDCRCGICGEEEEDTKHLFLKCNMVRWLWMACAKWWSINVTLEEDCWNTYQVAGREPKEKGIRDGWDCIWNSLVWTVWLARNQKVFQGKEINREKQLELIKLKSFHWITAKKERYAFTLTDWFINPAACLKDCHRKRRVPNESSVGGDGVVDIWMVCLLLLL</sequence>
<dbReference type="PANTHER" id="PTHR33116">
    <property type="entry name" value="REVERSE TRANSCRIPTASE ZINC-BINDING DOMAIN-CONTAINING PROTEIN-RELATED-RELATED"/>
    <property type="match status" value="1"/>
</dbReference>
<dbReference type="InterPro" id="IPR026960">
    <property type="entry name" value="RVT-Znf"/>
</dbReference>
<feature type="domain" description="RRM" evidence="3">
    <location>
        <begin position="74"/>
        <end position="151"/>
    </location>
</feature>
<dbReference type="GO" id="GO:0003723">
    <property type="term" value="F:RNA binding"/>
    <property type="evidence" value="ECO:0007669"/>
    <property type="project" value="UniProtKB-UniRule"/>
</dbReference>
<evidence type="ECO:0000259" key="3">
    <source>
        <dbReference type="PROSITE" id="PS50102"/>
    </source>
</evidence>
<dbReference type="Pfam" id="PF13966">
    <property type="entry name" value="zf-RVT"/>
    <property type="match status" value="1"/>
</dbReference>
<gene>
    <name evidence="4" type="ORF">SLEP1_g32441</name>
</gene>
<dbReference type="Pfam" id="PF00078">
    <property type="entry name" value="RVT_1"/>
    <property type="match status" value="1"/>
</dbReference>
<feature type="compositionally biased region" description="Basic residues" evidence="2">
    <location>
        <begin position="505"/>
        <end position="524"/>
    </location>
</feature>
<organism evidence="4 5">
    <name type="scientific">Rubroshorea leprosula</name>
    <dbReference type="NCBI Taxonomy" id="152421"/>
    <lineage>
        <taxon>Eukaryota</taxon>
        <taxon>Viridiplantae</taxon>
        <taxon>Streptophyta</taxon>
        <taxon>Embryophyta</taxon>
        <taxon>Tracheophyta</taxon>
        <taxon>Spermatophyta</taxon>
        <taxon>Magnoliopsida</taxon>
        <taxon>eudicotyledons</taxon>
        <taxon>Gunneridae</taxon>
        <taxon>Pentapetalae</taxon>
        <taxon>rosids</taxon>
        <taxon>malvids</taxon>
        <taxon>Malvales</taxon>
        <taxon>Dipterocarpaceae</taxon>
        <taxon>Rubroshorea</taxon>
    </lineage>
</organism>
<feature type="compositionally biased region" description="Basic residues" evidence="2">
    <location>
        <begin position="218"/>
        <end position="237"/>
    </location>
</feature>
<dbReference type="SMART" id="SM00360">
    <property type="entry name" value="RRM"/>
    <property type="match status" value="1"/>
</dbReference>
<feature type="compositionally biased region" description="Basic and acidic residues" evidence="2">
    <location>
        <begin position="1"/>
        <end position="22"/>
    </location>
</feature>
<feature type="compositionally biased region" description="Basic residues" evidence="2">
    <location>
        <begin position="603"/>
        <end position="612"/>
    </location>
</feature>
<comment type="caution">
    <text evidence="4">The sequence shown here is derived from an EMBL/GenBank/DDBJ whole genome shotgun (WGS) entry which is preliminary data.</text>
</comment>
<dbReference type="InterPro" id="IPR036691">
    <property type="entry name" value="Endo/exonu/phosph_ase_sf"/>
</dbReference>
<dbReference type="SUPFAM" id="SSF56219">
    <property type="entry name" value="DNase I-like"/>
    <property type="match status" value="1"/>
</dbReference>
<feature type="compositionally biased region" description="Acidic residues" evidence="2">
    <location>
        <begin position="420"/>
        <end position="429"/>
    </location>
</feature>
<dbReference type="InterPro" id="IPR000477">
    <property type="entry name" value="RT_dom"/>
</dbReference>
<dbReference type="InterPro" id="IPR000504">
    <property type="entry name" value="RRM_dom"/>
</dbReference>
<dbReference type="CDD" id="cd01650">
    <property type="entry name" value="RT_nLTR_like"/>
    <property type="match status" value="1"/>
</dbReference>
<feature type="compositionally biased region" description="Basic and acidic residues" evidence="2">
    <location>
        <begin position="39"/>
        <end position="58"/>
    </location>
</feature>
<keyword evidence="5" id="KW-1185">Reference proteome</keyword>
<dbReference type="InterPro" id="IPR043502">
    <property type="entry name" value="DNA/RNA_pol_sf"/>
</dbReference>
<dbReference type="EMBL" id="BPVZ01000060">
    <property type="protein sequence ID" value="GKV22581.1"/>
    <property type="molecule type" value="Genomic_DNA"/>
</dbReference>
<dbReference type="InterPro" id="IPR012677">
    <property type="entry name" value="Nucleotide-bd_a/b_plait_sf"/>
</dbReference>
<feature type="region of interest" description="Disordered" evidence="2">
    <location>
        <begin position="501"/>
        <end position="557"/>
    </location>
</feature>
<dbReference type="Gene3D" id="3.30.70.330">
    <property type="match status" value="1"/>
</dbReference>